<organism evidence="1 2">
    <name type="scientific">Candidatus Raymondbacteria bacterium RIFOXYD12_FULL_49_13</name>
    <dbReference type="NCBI Taxonomy" id="1817890"/>
    <lineage>
        <taxon>Bacteria</taxon>
        <taxon>Raymondiibacteriota</taxon>
    </lineage>
</organism>
<proteinExistence type="predicted"/>
<evidence type="ECO:0000313" key="2">
    <source>
        <dbReference type="Proteomes" id="UP000179243"/>
    </source>
</evidence>
<dbReference type="EMBL" id="MFYX01000125">
    <property type="protein sequence ID" value="OGK01451.1"/>
    <property type="molecule type" value="Genomic_DNA"/>
</dbReference>
<reference evidence="1 2" key="1">
    <citation type="journal article" date="2016" name="Nat. Commun.">
        <title>Thousands of microbial genomes shed light on interconnected biogeochemical processes in an aquifer system.</title>
        <authorList>
            <person name="Anantharaman K."/>
            <person name="Brown C.T."/>
            <person name="Hug L.A."/>
            <person name="Sharon I."/>
            <person name="Castelle C.J."/>
            <person name="Probst A.J."/>
            <person name="Thomas B.C."/>
            <person name="Singh A."/>
            <person name="Wilkins M.J."/>
            <person name="Karaoz U."/>
            <person name="Brodie E.L."/>
            <person name="Williams K.H."/>
            <person name="Hubbard S.S."/>
            <person name="Banfield J.F."/>
        </authorList>
    </citation>
    <scope>NUCLEOTIDE SEQUENCE [LARGE SCALE GENOMIC DNA]</scope>
</reference>
<gene>
    <name evidence="1" type="ORF">A2519_19185</name>
</gene>
<accession>A0A1F7F489</accession>
<sequence>MLKNNLFYEQKKGDPSSLKGVVIVYAVINNPETEDNRKSPIYEMAKTGIIAAMGDYRTQKSLEDFLKKELGISLDDLGKSENAAIAGIPPNANPDFIRKKLESLKDYEELIPTPARLEVFDAEHELLSRDADIFYLGRFDRLANANLAINAFPILYQALYREQVALLIAQEIDKMLSAATQEVSESGHYLEHPDTVEHKLNAEFLPELIYSHADQGELDGWVKRFRSFMAGYKYPGEVEKIIALASGADPTQKDVRSLLELYIKRIGAFLREDYKLVGELKDKITRAEQTFGNKT</sequence>
<comment type="caution">
    <text evidence="1">The sequence shown here is derived from an EMBL/GenBank/DDBJ whole genome shotgun (WGS) entry which is preliminary data.</text>
</comment>
<evidence type="ECO:0000313" key="1">
    <source>
        <dbReference type="EMBL" id="OGK01451.1"/>
    </source>
</evidence>
<name>A0A1F7F489_UNCRA</name>
<dbReference type="AlphaFoldDB" id="A0A1F7F489"/>
<protein>
    <submittedName>
        <fullName evidence="1">Uncharacterized protein</fullName>
    </submittedName>
</protein>
<dbReference type="Proteomes" id="UP000179243">
    <property type="component" value="Unassembled WGS sequence"/>
</dbReference>